<evidence type="ECO:0000256" key="3">
    <source>
        <dbReference type="ARBA" id="ARBA00022840"/>
    </source>
</evidence>
<comment type="similarity">
    <text evidence="1 5">Belongs to the 5-formyltetrahydrofolate cyclo-ligase family.</text>
</comment>
<feature type="binding site" evidence="4">
    <location>
        <begin position="138"/>
        <end position="146"/>
    </location>
    <ligand>
        <name>ATP</name>
        <dbReference type="ChEBI" id="CHEBI:30616"/>
    </ligand>
</feature>
<dbReference type="GO" id="GO:0005524">
    <property type="term" value="F:ATP binding"/>
    <property type="evidence" value="ECO:0007669"/>
    <property type="project" value="UniProtKB-KW"/>
</dbReference>
<dbReference type="AlphaFoldDB" id="A1HT82"/>
<keyword evidence="5" id="KW-0460">Magnesium</keyword>
<evidence type="ECO:0000256" key="1">
    <source>
        <dbReference type="ARBA" id="ARBA00010638"/>
    </source>
</evidence>
<dbReference type="GO" id="GO:0035999">
    <property type="term" value="P:tetrahydrofolate interconversion"/>
    <property type="evidence" value="ECO:0007669"/>
    <property type="project" value="TreeGrafter"/>
</dbReference>
<feature type="binding site" evidence="4">
    <location>
        <position position="54"/>
    </location>
    <ligand>
        <name>substrate</name>
    </ligand>
</feature>
<protein>
    <recommendedName>
        <fullName evidence="5">5-formyltetrahydrofolate cyclo-ligase</fullName>
        <ecNumber evidence="5">6.3.3.2</ecNumber>
    </recommendedName>
</protein>
<reference evidence="6 7" key="1">
    <citation type="submission" date="2007-01" db="EMBL/GenBank/DDBJ databases">
        <title>Annotation of the draft genome assembly of Thermosinus carboxydivorans Nor1.</title>
        <authorList>
            <consortium name="US DOE Joint Genome Institute (JGI-ORNL)"/>
            <person name="Larimer F."/>
            <person name="Land M."/>
            <person name="Hauser L."/>
        </authorList>
    </citation>
    <scope>NUCLEOTIDE SEQUENCE [LARGE SCALE GENOMIC DNA]</scope>
    <source>
        <strain evidence="6 7">Nor1</strain>
    </source>
</reference>
<dbReference type="Pfam" id="PF01812">
    <property type="entry name" value="5-FTHF_cyc-lig"/>
    <property type="match status" value="1"/>
</dbReference>
<dbReference type="InterPro" id="IPR037171">
    <property type="entry name" value="NagB/RpiA_transferase-like"/>
</dbReference>
<dbReference type="GO" id="GO:0046872">
    <property type="term" value="F:metal ion binding"/>
    <property type="evidence" value="ECO:0007669"/>
    <property type="project" value="UniProtKB-KW"/>
</dbReference>
<dbReference type="OrthoDB" id="9801938at2"/>
<dbReference type="Gene3D" id="3.40.50.10420">
    <property type="entry name" value="NagB/RpiA/CoA transferase-like"/>
    <property type="match status" value="1"/>
</dbReference>
<dbReference type="GO" id="GO:0009396">
    <property type="term" value="P:folic acid-containing compound biosynthetic process"/>
    <property type="evidence" value="ECO:0007669"/>
    <property type="project" value="TreeGrafter"/>
</dbReference>
<keyword evidence="6" id="KW-0436">Ligase</keyword>
<comment type="caution">
    <text evidence="6">The sequence shown here is derived from an EMBL/GenBank/DDBJ whole genome shotgun (WGS) entry which is preliminary data.</text>
</comment>
<dbReference type="PANTHER" id="PTHR23407">
    <property type="entry name" value="ATPASE INHIBITOR/5-FORMYLTETRAHYDROFOLATE CYCLO-LIGASE"/>
    <property type="match status" value="1"/>
</dbReference>
<dbReference type="InterPro" id="IPR002698">
    <property type="entry name" value="FTHF_cligase"/>
</dbReference>
<evidence type="ECO:0000256" key="5">
    <source>
        <dbReference type="RuleBase" id="RU361279"/>
    </source>
</evidence>
<evidence type="ECO:0000313" key="7">
    <source>
        <dbReference type="Proteomes" id="UP000005139"/>
    </source>
</evidence>
<feature type="binding site" evidence="4">
    <location>
        <position position="59"/>
    </location>
    <ligand>
        <name>substrate</name>
    </ligand>
</feature>
<sequence>MEIINNRKAALRQHMLAQRRRLAPQWVDEQSRKIHSHLLNWPLYRAARTIMLYLAMADEPQTDAIIIDALKTDKTVCVPVLGQQYGIMEAAVISGLDDLVTGRLGLRMPDPACAKNIDPARIDLVFVPGVAFDREGNRLGMGAGYYDRFLTRALQALFVGMAWSFQVADAVPAATHDISMNYLLTEEGIFRCGKGKM</sequence>
<proteinExistence type="inferred from homology"/>
<keyword evidence="7" id="KW-1185">Reference proteome</keyword>
<dbReference type="EMBL" id="AAWL01000022">
    <property type="protein sequence ID" value="EAX46760.1"/>
    <property type="molecule type" value="Genomic_DNA"/>
</dbReference>
<accession>A1HT82</accession>
<evidence type="ECO:0000313" key="6">
    <source>
        <dbReference type="EMBL" id="EAX46760.1"/>
    </source>
</evidence>
<comment type="cofactor">
    <cofactor evidence="5">
        <name>Mg(2+)</name>
        <dbReference type="ChEBI" id="CHEBI:18420"/>
    </cofactor>
</comment>
<dbReference type="Proteomes" id="UP000005139">
    <property type="component" value="Unassembled WGS sequence"/>
</dbReference>
<feature type="binding site" evidence="4">
    <location>
        <begin position="8"/>
        <end position="12"/>
    </location>
    <ligand>
        <name>ATP</name>
        <dbReference type="ChEBI" id="CHEBI:30616"/>
    </ligand>
</feature>
<dbReference type="RefSeq" id="WP_007290234.1">
    <property type="nucleotide sequence ID" value="NZ_AAWL01000022.1"/>
</dbReference>
<gene>
    <name evidence="6" type="ORF">TcarDRAFT_0425</name>
</gene>
<keyword evidence="2 4" id="KW-0547">Nucleotide-binding</keyword>
<dbReference type="PANTHER" id="PTHR23407:SF1">
    <property type="entry name" value="5-FORMYLTETRAHYDROFOLATE CYCLO-LIGASE"/>
    <property type="match status" value="1"/>
</dbReference>
<dbReference type="SUPFAM" id="SSF100950">
    <property type="entry name" value="NagB/RpiA/CoA transferase-like"/>
    <property type="match status" value="1"/>
</dbReference>
<keyword evidence="5" id="KW-0479">Metal-binding</keyword>
<dbReference type="eggNOG" id="COG0212">
    <property type="taxonomic scope" value="Bacteria"/>
</dbReference>
<evidence type="ECO:0000256" key="2">
    <source>
        <dbReference type="ARBA" id="ARBA00022741"/>
    </source>
</evidence>
<keyword evidence="3 4" id="KW-0067">ATP-binding</keyword>
<organism evidence="6 7">
    <name type="scientific">Thermosinus carboxydivorans Nor1</name>
    <dbReference type="NCBI Taxonomy" id="401526"/>
    <lineage>
        <taxon>Bacteria</taxon>
        <taxon>Bacillati</taxon>
        <taxon>Bacillota</taxon>
        <taxon>Negativicutes</taxon>
        <taxon>Selenomonadales</taxon>
        <taxon>Sporomusaceae</taxon>
        <taxon>Thermosinus</taxon>
    </lineage>
</organism>
<dbReference type="NCBIfam" id="TIGR02727">
    <property type="entry name" value="MTHFS_bact"/>
    <property type="match status" value="1"/>
</dbReference>
<name>A1HT82_9FIRM</name>
<dbReference type="InterPro" id="IPR024185">
    <property type="entry name" value="FTHF_cligase-like_sf"/>
</dbReference>
<evidence type="ECO:0000256" key="4">
    <source>
        <dbReference type="PIRSR" id="PIRSR006806-1"/>
    </source>
</evidence>
<comment type="catalytic activity">
    <reaction evidence="5">
        <text>(6S)-5-formyl-5,6,7,8-tetrahydrofolate + ATP = (6R)-5,10-methenyltetrahydrofolate + ADP + phosphate</text>
        <dbReference type="Rhea" id="RHEA:10488"/>
        <dbReference type="ChEBI" id="CHEBI:30616"/>
        <dbReference type="ChEBI" id="CHEBI:43474"/>
        <dbReference type="ChEBI" id="CHEBI:57455"/>
        <dbReference type="ChEBI" id="CHEBI:57457"/>
        <dbReference type="ChEBI" id="CHEBI:456216"/>
        <dbReference type="EC" id="6.3.3.2"/>
    </reaction>
</comment>
<dbReference type="PIRSF" id="PIRSF006806">
    <property type="entry name" value="FTHF_cligase"/>
    <property type="match status" value="1"/>
</dbReference>
<dbReference type="GO" id="GO:0030272">
    <property type="term" value="F:5-formyltetrahydrofolate cyclo-ligase activity"/>
    <property type="evidence" value="ECO:0007669"/>
    <property type="project" value="UniProtKB-EC"/>
</dbReference>
<reference evidence="6 7" key="2">
    <citation type="submission" date="2007-01" db="EMBL/GenBank/DDBJ databases">
        <title>Sequencing of the draft genome and assembly of Thermosinus carboxydivorans Nor1.</title>
        <authorList>
            <consortium name="US DOE Joint Genome Institute (JGI-PGF)"/>
            <person name="Copeland A."/>
            <person name="Lucas S."/>
            <person name="Lapidus A."/>
            <person name="Barry K."/>
            <person name="Glavina del Rio T."/>
            <person name="Dalin E."/>
            <person name="Tice H."/>
            <person name="Bruce D."/>
            <person name="Pitluck S."/>
            <person name="Richardson P."/>
        </authorList>
    </citation>
    <scope>NUCLEOTIDE SEQUENCE [LARGE SCALE GENOMIC DNA]</scope>
    <source>
        <strain evidence="6 7">Nor1</strain>
    </source>
</reference>
<dbReference type="EC" id="6.3.3.2" evidence="5"/>